<dbReference type="SUPFAM" id="SSF69572">
    <property type="entry name" value="Activating enzymes of the ubiquitin-like proteins"/>
    <property type="match status" value="1"/>
</dbReference>
<dbReference type="GO" id="GO:0016779">
    <property type="term" value="F:nucleotidyltransferase activity"/>
    <property type="evidence" value="ECO:0007669"/>
    <property type="project" value="TreeGrafter"/>
</dbReference>
<dbReference type="Pfam" id="PF00899">
    <property type="entry name" value="ThiF"/>
    <property type="match status" value="1"/>
</dbReference>
<dbReference type="GO" id="GO:0008146">
    <property type="term" value="F:sulfotransferase activity"/>
    <property type="evidence" value="ECO:0007669"/>
    <property type="project" value="TreeGrafter"/>
</dbReference>
<evidence type="ECO:0000313" key="4">
    <source>
        <dbReference type="EMBL" id="RZI03756.1"/>
    </source>
</evidence>
<feature type="region of interest" description="Disordered" evidence="2">
    <location>
        <begin position="1"/>
        <end position="32"/>
    </location>
</feature>
<organism evidence="4 5">
    <name type="scientific">Staphylococcus condimenti</name>
    <dbReference type="NCBI Taxonomy" id="70255"/>
    <lineage>
        <taxon>Bacteria</taxon>
        <taxon>Bacillati</taxon>
        <taxon>Bacillota</taxon>
        <taxon>Bacilli</taxon>
        <taxon>Bacillales</taxon>
        <taxon>Staphylococcaceae</taxon>
        <taxon>Staphylococcus</taxon>
    </lineage>
</organism>
<gene>
    <name evidence="4" type="ORF">EIG99_02515</name>
</gene>
<dbReference type="Proteomes" id="UP000293854">
    <property type="component" value="Unassembled WGS sequence"/>
</dbReference>
<evidence type="ECO:0000256" key="2">
    <source>
        <dbReference type="SAM" id="MobiDB-lite"/>
    </source>
</evidence>
<dbReference type="Gene3D" id="3.40.50.720">
    <property type="entry name" value="NAD(P)-binding Rossmann-like Domain"/>
    <property type="match status" value="1"/>
</dbReference>
<name>A0A4Q7CQ75_9STAP</name>
<dbReference type="InterPro" id="IPR045886">
    <property type="entry name" value="ThiF/MoeB/HesA"/>
</dbReference>
<dbReference type="FunFam" id="3.40.50.720:FF:000080">
    <property type="entry name" value="Thiazole biosynthesis adenylyltransferase ThiF"/>
    <property type="match status" value="1"/>
</dbReference>
<dbReference type="PANTHER" id="PTHR10953">
    <property type="entry name" value="UBIQUITIN-ACTIVATING ENZYME E1"/>
    <property type="match status" value="1"/>
</dbReference>
<dbReference type="PANTHER" id="PTHR10953:SF102">
    <property type="entry name" value="ADENYLYLTRANSFERASE AND SULFURTRANSFERASE MOCS3"/>
    <property type="match status" value="1"/>
</dbReference>
<reference evidence="4 5" key="1">
    <citation type="submission" date="2018-11" db="EMBL/GenBank/DDBJ databases">
        <title>Genomic profiling of Staphylococcus species from a Poultry farm system in KwaZulu-Natal, South Africa.</title>
        <authorList>
            <person name="Amoako D.G."/>
            <person name="Somboro A.M."/>
            <person name="Abia A.L.K."/>
            <person name="Bester L.A."/>
            <person name="Essack S.Y."/>
        </authorList>
    </citation>
    <scope>NUCLEOTIDE SEQUENCE [LARGE SCALE GENOMIC DNA]</scope>
    <source>
        <strain evidence="4 5">SA11</strain>
    </source>
</reference>
<proteinExistence type="inferred from homology"/>
<dbReference type="EMBL" id="RQTE01000048">
    <property type="protein sequence ID" value="RZI03756.1"/>
    <property type="molecule type" value="Genomic_DNA"/>
</dbReference>
<comment type="caution">
    <text evidence="4">The sequence shown here is derived from an EMBL/GenBank/DDBJ whole genome shotgun (WGS) entry which is preliminary data.</text>
</comment>
<dbReference type="RefSeq" id="WP_130135304.1">
    <property type="nucleotide sequence ID" value="NZ_RQTE01000048.1"/>
</dbReference>
<dbReference type="GO" id="GO:0008641">
    <property type="term" value="F:ubiquitin-like modifier activating enzyme activity"/>
    <property type="evidence" value="ECO:0007669"/>
    <property type="project" value="InterPro"/>
</dbReference>
<dbReference type="GO" id="GO:0004792">
    <property type="term" value="F:thiosulfate-cyanide sulfurtransferase activity"/>
    <property type="evidence" value="ECO:0007669"/>
    <property type="project" value="TreeGrafter"/>
</dbReference>
<accession>A0A4Q7CQ75</accession>
<dbReference type="InterPro" id="IPR000594">
    <property type="entry name" value="ThiF_NAD_FAD-bd"/>
</dbReference>
<evidence type="ECO:0000259" key="3">
    <source>
        <dbReference type="Pfam" id="PF00899"/>
    </source>
</evidence>
<feature type="domain" description="THIF-type NAD/FAD binding fold" evidence="3">
    <location>
        <begin position="22"/>
        <end position="258"/>
    </location>
</feature>
<protein>
    <submittedName>
        <fullName evidence="4">Thiamine/molybdopterin biosynthesis protein</fullName>
    </submittedName>
</protein>
<dbReference type="CDD" id="cd00757">
    <property type="entry name" value="ThiF_MoeB_HesA_family"/>
    <property type="match status" value="1"/>
</dbReference>
<feature type="compositionally biased region" description="Basic and acidic residues" evidence="2">
    <location>
        <begin position="1"/>
        <end position="23"/>
    </location>
</feature>
<sequence>MIDNAHHSEKDSNHNIRSEERFSRQTRYTPFGNEGQKALENAHIMVMGAGALGSHLAEQLVRMGVGKLTIVDMDIVEISNLHRQALYDENDAMEMQPKVYALAEKLSKINSNVEIHPLYQEITPTNIEHMIKEASPDILLDGMDHFAIRFLFNEVCHKLNLPWVYGAAVGGKGSIYAIDFTGPCLRCLMQETPETAESCAINGVIPPVIMQVVSYQVAEVMRYLSGNGFSGKMITVDPFNIKQQSIDVSHLRNPDCPVCGNGEYERLGIAQPKWVEGSCGDTYVFRFKPQHFENAGLFPGNILKSNAFVKLLNIEGHSATLFKDGRMNVHGIESDTHAENLYQQLLRAMK</sequence>
<comment type="similarity">
    <text evidence="1">Belongs to the HesA/MoeB/ThiF family.</text>
</comment>
<dbReference type="AlphaFoldDB" id="A0A4Q7CQ75"/>
<evidence type="ECO:0000256" key="1">
    <source>
        <dbReference type="ARBA" id="ARBA00009919"/>
    </source>
</evidence>
<dbReference type="GO" id="GO:0005829">
    <property type="term" value="C:cytosol"/>
    <property type="evidence" value="ECO:0007669"/>
    <property type="project" value="TreeGrafter"/>
</dbReference>
<evidence type="ECO:0000313" key="5">
    <source>
        <dbReference type="Proteomes" id="UP000293854"/>
    </source>
</evidence>
<dbReference type="InterPro" id="IPR035985">
    <property type="entry name" value="Ubiquitin-activating_enz"/>
</dbReference>